<feature type="region of interest" description="Disordered" evidence="6">
    <location>
        <begin position="386"/>
        <end position="410"/>
    </location>
</feature>
<dbReference type="PANTHER" id="PTHR30349">
    <property type="entry name" value="PHAGE INTEGRASE-RELATED"/>
    <property type="match status" value="1"/>
</dbReference>
<dbReference type="InterPro" id="IPR044068">
    <property type="entry name" value="CB"/>
</dbReference>
<dbReference type="InterPro" id="IPR050090">
    <property type="entry name" value="Tyrosine_recombinase_XerCD"/>
</dbReference>
<evidence type="ECO:0000256" key="4">
    <source>
        <dbReference type="ARBA" id="ARBA00023172"/>
    </source>
</evidence>
<evidence type="ECO:0000259" key="8">
    <source>
        <dbReference type="PROSITE" id="PS51900"/>
    </source>
</evidence>
<comment type="similarity">
    <text evidence="1">Belongs to the 'phage' integrase family.</text>
</comment>
<feature type="domain" description="Core-binding (CB)" evidence="8">
    <location>
        <begin position="65"/>
        <end position="146"/>
    </location>
</feature>
<dbReference type="Gene3D" id="1.10.443.10">
    <property type="entry name" value="Intergrase catalytic core"/>
    <property type="match status" value="1"/>
</dbReference>
<dbReference type="PROSITE" id="PS51900">
    <property type="entry name" value="CB"/>
    <property type="match status" value="1"/>
</dbReference>
<evidence type="ECO:0000313" key="9">
    <source>
        <dbReference type="EMBL" id="QDT55586.1"/>
    </source>
</evidence>
<dbReference type="PROSITE" id="PS51898">
    <property type="entry name" value="TYR_RECOMBINASE"/>
    <property type="match status" value="1"/>
</dbReference>
<keyword evidence="3 5" id="KW-0238">DNA-binding</keyword>
<dbReference type="GO" id="GO:0006310">
    <property type="term" value="P:DNA recombination"/>
    <property type="evidence" value="ECO:0007669"/>
    <property type="project" value="UniProtKB-KW"/>
</dbReference>
<evidence type="ECO:0000256" key="1">
    <source>
        <dbReference type="ARBA" id="ARBA00008857"/>
    </source>
</evidence>
<evidence type="ECO:0000256" key="3">
    <source>
        <dbReference type="ARBA" id="ARBA00023125"/>
    </source>
</evidence>
<evidence type="ECO:0000256" key="6">
    <source>
        <dbReference type="SAM" id="MobiDB-lite"/>
    </source>
</evidence>
<sequence>MSHETVKVHVVNYGRATLYMRYLDPTTGKHVARSTGTKKQAEAEKAAGKWEAELREGRFKPRSRITWAEFRRRYEDEALSALANGSAERYGTVLDDVESTISPARPADMTAEKISQWQQSLRARKLSENTIRSYSSTLRAALNWAHEVGMVHHPAKVRMPARATVGKVMKGRPITTEEFDRMLAKVSLVVTGKRPQGAAERVAGWEFTLRGLWWSGLRLGEALALTWDGRELSIDLAGKRPMLRISAGSEKGHKDRILPLAPEAAEFFLAVPEAHRTGFVFNPLSSRGTRLPAREAGRVISLIGEKAGVKVNEGTYKGRSHVKFASAHDLRRAFGLRWAGRVMPAVLQQLMRHENIETTLRYYVGSDADGMAEILYAAVPKAPLGNSSGNSAPQHEEAADQACDANHVSG</sequence>
<dbReference type="SUPFAM" id="SSF56349">
    <property type="entry name" value="DNA breaking-rejoining enzymes"/>
    <property type="match status" value="1"/>
</dbReference>
<dbReference type="InterPro" id="IPR010998">
    <property type="entry name" value="Integrase_recombinase_N"/>
</dbReference>
<protein>
    <submittedName>
        <fullName evidence="9">Site-specific tyrosine recombinase XerC</fullName>
    </submittedName>
</protein>
<keyword evidence="10" id="KW-1185">Reference proteome</keyword>
<accession>A0A517SHI2</accession>
<gene>
    <name evidence="9" type="ORF">Pan44_36310</name>
</gene>
<dbReference type="CDD" id="cd00397">
    <property type="entry name" value="DNA_BRE_C"/>
    <property type="match status" value="1"/>
</dbReference>
<dbReference type="GO" id="GO:0015074">
    <property type="term" value="P:DNA integration"/>
    <property type="evidence" value="ECO:0007669"/>
    <property type="project" value="UniProtKB-KW"/>
</dbReference>
<dbReference type="PANTHER" id="PTHR30349:SF64">
    <property type="entry name" value="PROPHAGE INTEGRASE INTD-RELATED"/>
    <property type="match status" value="1"/>
</dbReference>
<dbReference type="EMBL" id="CP036271">
    <property type="protein sequence ID" value="QDT55586.1"/>
    <property type="molecule type" value="Genomic_DNA"/>
</dbReference>
<dbReference type="InterPro" id="IPR002104">
    <property type="entry name" value="Integrase_catalytic"/>
</dbReference>
<reference evidence="9 10" key="1">
    <citation type="submission" date="2019-02" db="EMBL/GenBank/DDBJ databases">
        <title>Deep-cultivation of Planctomycetes and their phenomic and genomic characterization uncovers novel biology.</title>
        <authorList>
            <person name="Wiegand S."/>
            <person name="Jogler M."/>
            <person name="Boedeker C."/>
            <person name="Pinto D."/>
            <person name="Vollmers J."/>
            <person name="Rivas-Marin E."/>
            <person name="Kohn T."/>
            <person name="Peeters S.H."/>
            <person name="Heuer A."/>
            <person name="Rast P."/>
            <person name="Oberbeckmann S."/>
            <person name="Bunk B."/>
            <person name="Jeske O."/>
            <person name="Meyerdierks A."/>
            <person name="Storesund J.E."/>
            <person name="Kallscheuer N."/>
            <person name="Luecker S."/>
            <person name="Lage O.M."/>
            <person name="Pohl T."/>
            <person name="Merkel B.J."/>
            <person name="Hornburger P."/>
            <person name="Mueller R.-W."/>
            <person name="Bruemmer F."/>
            <person name="Labrenz M."/>
            <person name="Spormann A.M."/>
            <person name="Op den Camp H."/>
            <person name="Overmann J."/>
            <person name="Amann R."/>
            <person name="Jetten M.S.M."/>
            <person name="Mascher T."/>
            <person name="Medema M.H."/>
            <person name="Devos D.P."/>
            <person name="Kaster A.-K."/>
            <person name="Ovreas L."/>
            <person name="Rohde M."/>
            <person name="Galperin M.Y."/>
            <person name="Jogler C."/>
        </authorList>
    </citation>
    <scope>NUCLEOTIDE SEQUENCE [LARGE SCALE GENOMIC DNA]</scope>
    <source>
        <strain evidence="9 10">Pan44</strain>
    </source>
</reference>
<dbReference type="Pfam" id="PF00589">
    <property type="entry name" value="Phage_integrase"/>
    <property type="match status" value="1"/>
</dbReference>
<dbReference type="InParanoid" id="A0A517SHI2"/>
<keyword evidence="4" id="KW-0233">DNA recombination</keyword>
<evidence type="ECO:0000313" key="10">
    <source>
        <dbReference type="Proteomes" id="UP000315700"/>
    </source>
</evidence>
<evidence type="ECO:0000256" key="5">
    <source>
        <dbReference type="PROSITE-ProRule" id="PRU01248"/>
    </source>
</evidence>
<dbReference type="Gene3D" id="1.10.150.130">
    <property type="match status" value="1"/>
</dbReference>
<dbReference type="InterPro" id="IPR011010">
    <property type="entry name" value="DNA_brk_join_enz"/>
</dbReference>
<evidence type="ECO:0000256" key="2">
    <source>
        <dbReference type="ARBA" id="ARBA00022908"/>
    </source>
</evidence>
<organism evidence="9 10">
    <name type="scientific">Caulifigura coniformis</name>
    <dbReference type="NCBI Taxonomy" id="2527983"/>
    <lineage>
        <taxon>Bacteria</taxon>
        <taxon>Pseudomonadati</taxon>
        <taxon>Planctomycetota</taxon>
        <taxon>Planctomycetia</taxon>
        <taxon>Planctomycetales</taxon>
        <taxon>Planctomycetaceae</taxon>
        <taxon>Caulifigura</taxon>
    </lineage>
</organism>
<dbReference type="KEGG" id="ccos:Pan44_36310"/>
<evidence type="ECO:0000259" key="7">
    <source>
        <dbReference type="PROSITE" id="PS51898"/>
    </source>
</evidence>
<dbReference type="GO" id="GO:0003677">
    <property type="term" value="F:DNA binding"/>
    <property type="evidence" value="ECO:0007669"/>
    <property type="project" value="UniProtKB-UniRule"/>
</dbReference>
<dbReference type="Proteomes" id="UP000315700">
    <property type="component" value="Chromosome"/>
</dbReference>
<name>A0A517SHI2_9PLAN</name>
<dbReference type="InterPro" id="IPR013762">
    <property type="entry name" value="Integrase-like_cat_sf"/>
</dbReference>
<dbReference type="OrthoDB" id="266605at2"/>
<dbReference type="AlphaFoldDB" id="A0A517SHI2"/>
<dbReference type="RefSeq" id="WP_145031507.1">
    <property type="nucleotide sequence ID" value="NZ_CP036271.1"/>
</dbReference>
<proteinExistence type="inferred from homology"/>
<keyword evidence="2" id="KW-0229">DNA integration</keyword>
<feature type="domain" description="Tyr recombinase" evidence="7">
    <location>
        <begin position="169"/>
        <end position="376"/>
    </location>
</feature>